<dbReference type="EMBL" id="KN823129">
    <property type="protein sequence ID" value="KIO21752.1"/>
    <property type="molecule type" value="Genomic_DNA"/>
</dbReference>
<reference evidence="4" key="2">
    <citation type="submission" date="2015-01" db="EMBL/GenBank/DDBJ databases">
        <title>Evolutionary Origins and Diversification of the Mycorrhizal Mutualists.</title>
        <authorList>
            <consortium name="DOE Joint Genome Institute"/>
            <consortium name="Mycorrhizal Genomics Consortium"/>
            <person name="Kohler A."/>
            <person name="Kuo A."/>
            <person name="Nagy L.G."/>
            <person name="Floudas D."/>
            <person name="Copeland A."/>
            <person name="Barry K.W."/>
            <person name="Cichocki N."/>
            <person name="Veneault-Fourrey C."/>
            <person name="LaButti K."/>
            <person name="Lindquist E.A."/>
            <person name="Lipzen A."/>
            <person name="Lundell T."/>
            <person name="Morin E."/>
            <person name="Murat C."/>
            <person name="Riley R."/>
            <person name="Ohm R."/>
            <person name="Sun H."/>
            <person name="Tunlid A."/>
            <person name="Henrissat B."/>
            <person name="Grigoriev I.V."/>
            <person name="Hibbett D.S."/>
            <person name="Martin F."/>
        </authorList>
    </citation>
    <scope>NUCLEOTIDE SEQUENCE [LARGE SCALE GENOMIC DNA]</scope>
    <source>
        <strain evidence="4">MUT 4182</strain>
    </source>
</reference>
<keyword evidence="4" id="KW-1185">Reference proteome</keyword>
<feature type="transmembrane region" description="Helical" evidence="2">
    <location>
        <begin position="116"/>
        <end position="140"/>
    </location>
</feature>
<accession>A0A0C3LK64</accession>
<gene>
    <name evidence="3" type="ORF">M407DRAFT_28678</name>
</gene>
<dbReference type="OrthoDB" id="3299686at2759"/>
<keyword evidence="2" id="KW-1133">Transmembrane helix</keyword>
<feature type="transmembrane region" description="Helical" evidence="2">
    <location>
        <begin position="45"/>
        <end position="71"/>
    </location>
</feature>
<evidence type="ECO:0000313" key="3">
    <source>
        <dbReference type="EMBL" id="KIO21752.1"/>
    </source>
</evidence>
<organism evidence="3 4">
    <name type="scientific">Tulasnella calospora MUT 4182</name>
    <dbReference type="NCBI Taxonomy" id="1051891"/>
    <lineage>
        <taxon>Eukaryota</taxon>
        <taxon>Fungi</taxon>
        <taxon>Dikarya</taxon>
        <taxon>Basidiomycota</taxon>
        <taxon>Agaricomycotina</taxon>
        <taxon>Agaricomycetes</taxon>
        <taxon>Cantharellales</taxon>
        <taxon>Tulasnellaceae</taxon>
        <taxon>Tulasnella</taxon>
    </lineage>
</organism>
<evidence type="ECO:0000256" key="2">
    <source>
        <dbReference type="SAM" id="Phobius"/>
    </source>
</evidence>
<proteinExistence type="predicted"/>
<reference evidence="3 4" key="1">
    <citation type="submission" date="2014-04" db="EMBL/GenBank/DDBJ databases">
        <authorList>
            <consortium name="DOE Joint Genome Institute"/>
            <person name="Kuo A."/>
            <person name="Girlanda M."/>
            <person name="Perotto S."/>
            <person name="Kohler A."/>
            <person name="Nagy L.G."/>
            <person name="Floudas D."/>
            <person name="Copeland A."/>
            <person name="Barry K.W."/>
            <person name="Cichocki N."/>
            <person name="Veneault-Fourrey C."/>
            <person name="LaButti K."/>
            <person name="Lindquist E.A."/>
            <person name="Lipzen A."/>
            <person name="Lundell T."/>
            <person name="Morin E."/>
            <person name="Murat C."/>
            <person name="Sun H."/>
            <person name="Tunlid A."/>
            <person name="Henrissat B."/>
            <person name="Grigoriev I.V."/>
            <person name="Hibbett D.S."/>
            <person name="Martin F."/>
            <person name="Nordberg H.P."/>
            <person name="Cantor M.N."/>
            <person name="Hua S.X."/>
        </authorList>
    </citation>
    <scope>NUCLEOTIDE SEQUENCE [LARGE SCALE GENOMIC DNA]</scope>
    <source>
        <strain evidence="3 4">MUT 4182</strain>
    </source>
</reference>
<dbReference type="Proteomes" id="UP000054248">
    <property type="component" value="Unassembled WGS sequence"/>
</dbReference>
<dbReference type="STRING" id="1051891.A0A0C3LK64"/>
<evidence type="ECO:0000313" key="4">
    <source>
        <dbReference type="Proteomes" id="UP000054248"/>
    </source>
</evidence>
<keyword evidence="2" id="KW-0812">Transmembrane</keyword>
<evidence type="ECO:0000256" key="1">
    <source>
        <dbReference type="SAM" id="MobiDB-lite"/>
    </source>
</evidence>
<evidence type="ECO:0008006" key="5">
    <source>
        <dbReference type="Google" id="ProtNLM"/>
    </source>
</evidence>
<feature type="region of interest" description="Disordered" evidence="1">
    <location>
        <begin position="1"/>
        <end position="33"/>
    </location>
</feature>
<protein>
    <recommendedName>
        <fullName evidence="5">Transmembrane protein</fullName>
    </recommendedName>
</protein>
<dbReference type="AlphaFoldDB" id="A0A0C3LK64"/>
<name>A0A0C3LK64_9AGAM</name>
<dbReference type="HOGENOM" id="CLU_1636652_0_0_1"/>
<keyword evidence="2" id="KW-0472">Membrane</keyword>
<sequence length="162" mass="17442">MDDQNYSEHPPRAVSDPPISEPEPCTPSNPSPQLEIRKSGRHFEIVGLISTFSVFVITVGTATLILGWIYAYHDPVAAGGGIMSAVRNGTFVIKEPSGLAGEESLSSQTHTQTLRILTFSALASHLVSLTSTILVTLLAYRSATQWLHASDDPEDANLTPIQ</sequence>
<feature type="compositionally biased region" description="Pro residues" evidence="1">
    <location>
        <begin position="19"/>
        <end position="30"/>
    </location>
</feature>